<accession>A0A2T3AUM0</accession>
<proteinExistence type="predicted"/>
<feature type="region of interest" description="Disordered" evidence="1">
    <location>
        <begin position="53"/>
        <end position="72"/>
    </location>
</feature>
<organism evidence="2 3">
    <name type="scientific">Amorphotheca resinae ATCC 22711</name>
    <dbReference type="NCBI Taxonomy" id="857342"/>
    <lineage>
        <taxon>Eukaryota</taxon>
        <taxon>Fungi</taxon>
        <taxon>Dikarya</taxon>
        <taxon>Ascomycota</taxon>
        <taxon>Pezizomycotina</taxon>
        <taxon>Leotiomycetes</taxon>
        <taxon>Helotiales</taxon>
        <taxon>Amorphothecaceae</taxon>
        <taxon>Amorphotheca</taxon>
    </lineage>
</organism>
<sequence>MPNTPVPSKGALRTLRNLALGTSCTVAFSAGLITEDRRRRIHAAREIHNNAKRLKSSRQYHSSGTAAAFDEQIMKSRDEGFWETTGRSPSRARSESSNTGSSKAQKPIIPAGQEHATSQPSSRSELHSPEQPPAQWKPRPITTHSRGRLLKRELFTPKPSRASFELASMTTRKESDEMPRAENRQEKLASDIMTLLESEPDLANVDAAASRFFEAFEEGILVDNSGIDAQLMDAAVQLSKACMAQKKLEAVEKILDIVLSYGKIEQEVFLAFNPAAIIKKLIEGPFDKASGHTRIDEGRLKKACALYLTKFVENPKVIKSNMGPIGERLCAETCRYGMFDLTEALYWWTTKCNGEMSVRSVDRLITAAHGRGDHKRVLKYFRRFYIQKSPNQVDFYKLVGLVIESSFVSDTDSVSEEILFAAARMAEREGLATSTTWFLKILGHDWRSHQEIDRTRALFERLEPFLDRTRHPQAVYGAIIQFCVEANNEPAALSYYEKLQEFHDPTPADVRIYGHFALAKAMRNDWSGVKEDFHMMKQMGSDRNDYGAAFTPIFNLFAKSHPVKETEEFLRDFVEQYGVVLTPSLSNIVIHEYIKARELDSVSRWLDYMACVNCKVDPMFFNMILKECYKQWKLSFEELHQLYRSVASLGPRTRRFINNDTLSTLRHIAITDSGNKVAETVKRLEYLKLHVPIKRTNCGRDILDSMTVALAKGQAAKVLKIYRQALNEQIPLSASTVTVAVNASLELHPRNIDATACLLRDSQQNGQDLRHALSSMFIRQLSELGNNVTTTSNLIKDTAESTISAMESRGVIVPPHVITHTMSALVRQQQQRQAIDFWESMSHRAGHPPIPIDLATLTTLLQAYIGLKDPTGIEWAIQMLSVNDLIPDRRFRKALINARKEAKKQNTPKFFDSLHRALEVVTEMRAKVGREKENAKIKAVQIMEKAIDVETSRGRRMEIKRVESSDLNPSAFSTEAWAVSDPKSVHSLDVPPPSIARVTVR</sequence>
<dbReference type="STRING" id="857342.A0A2T3AUM0"/>
<evidence type="ECO:0008006" key="4">
    <source>
        <dbReference type="Google" id="ProtNLM"/>
    </source>
</evidence>
<reference evidence="2 3" key="1">
    <citation type="journal article" date="2018" name="New Phytol.">
        <title>Comparative genomics and transcriptomics depict ericoid mycorrhizal fungi as versatile saprotrophs and plant mutualists.</title>
        <authorList>
            <person name="Martino E."/>
            <person name="Morin E."/>
            <person name="Grelet G.A."/>
            <person name="Kuo A."/>
            <person name="Kohler A."/>
            <person name="Daghino S."/>
            <person name="Barry K.W."/>
            <person name="Cichocki N."/>
            <person name="Clum A."/>
            <person name="Dockter R.B."/>
            <person name="Hainaut M."/>
            <person name="Kuo R.C."/>
            <person name="LaButti K."/>
            <person name="Lindahl B.D."/>
            <person name="Lindquist E.A."/>
            <person name="Lipzen A."/>
            <person name="Khouja H.R."/>
            <person name="Magnuson J."/>
            <person name="Murat C."/>
            <person name="Ohm R.A."/>
            <person name="Singer S.W."/>
            <person name="Spatafora J.W."/>
            <person name="Wang M."/>
            <person name="Veneault-Fourrey C."/>
            <person name="Henrissat B."/>
            <person name="Grigoriev I.V."/>
            <person name="Martin F.M."/>
            <person name="Perotto S."/>
        </authorList>
    </citation>
    <scope>NUCLEOTIDE SEQUENCE [LARGE SCALE GENOMIC DNA]</scope>
    <source>
        <strain evidence="2 3">ATCC 22711</strain>
    </source>
</reference>
<dbReference type="InterPro" id="IPR011990">
    <property type="entry name" value="TPR-like_helical_dom_sf"/>
</dbReference>
<dbReference type="Gene3D" id="1.25.40.10">
    <property type="entry name" value="Tetratricopeptide repeat domain"/>
    <property type="match status" value="2"/>
</dbReference>
<dbReference type="OrthoDB" id="185373at2759"/>
<dbReference type="AlphaFoldDB" id="A0A2T3AUM0"/>
<dbReference type="GO" id="GO:0003729">
    <property type="term" value="F:mRNA binding"/>
    <property type="evidence" value="ECO:0007669"/>
    <property type="project" value="TreeGrafter"/>
</dbReference>
<dbReference type="InParanoid" id="A0A2T3AUM0"/>
<keyword evidence="3" id="KW-1185">Reference proteome</keyword>
<dbReference type="GeneID" id="36575021"/>
<protein>
    <recommendedName>
        <fullName evidence="4">Pentacotripeptide-repeat region of PRORP domain-containing protein</fullName>
    </recommendedName>
</protein>
<dbReference type="GO" id="GO:0007005">
    <property type="term" value="P:mitochondrion organization"/>
    <property type="evidence" value="ECO:0007669"/>
    <property type="project" value="TreeGrafter"/>
</dbReference>
<feature type="compositionally biased region" description="Polar residues" evidence="1">
    <location>
        <begin position="95"/>
        <end position="104"/>
    </location>
</feature>
<evidence type="ECO:0000313" key="3">
    <source>
        <dbReference type="Proteomes" id="UP000241818"/>
    </source>
</evidence>
<feature type="region of interest" description="Disordered" evidence="1">
    <location>
        <begin position="81"/>
        <end position="154"/>
    </location>
</feature>
<dbReference type="EMBL" id="KZ679015">
    <property type="protein sequence ID" value="PSS12348.1"/>
    <property type="molecule type" value="Genomic_DNA"/>
</dbReference>
<evidence type="ECO:0000256" key="1">
    <source>
        <dbReference type="SAM" id="MobiDB-lite"/>
    </source>
</evidence>
<dbReference type="PANTHER" id="PTHR47934:SF6">
    <property type="entry name" value="MITOCHONDRIAL GROUP I INTRON SPLICING FACTOR CCM1-RELATED"/>
    <property type="match status" value="1"/>
</dbReference>
<gene>
    <name evidence="2" type="ORF">M430DRAFT_36504</name>
</gene>
<dbReference type="InterPro" id="IPR051114">
    <property type="entry name" value="Mito_RNA_Proc_CCM1"/>
</dbReference>
<dbReference type="PANTHER" id="PTHR47934">
    <property type="entry name" value="PENTATRICOPEPTIDE REPEAT-CONTAINING PROTEIN PET309, MITOCHONDRIAL"/>
    <property type="match status" value="1"/>
</dbReference>
<evidence type="ECO:0000313" key="2">
    <source>
        <dbReference type="EMBL" id="PSS12348.1"/>
    </source>
</evidence>
<dbReference type="Proteomes" id="UP000241818">
    <property type="component" value="Unassembled WGS sequence"/>
</dbReference>
<dbReference type="RefSeq" id="XP_024718346.1">
    <property type="nucleotide sequence ID" value="XM_024866940.1"/>
</dbReference>
<dbReference type="GO" id="GO:0005739">
    <property type="term" value="C:mitochondrion"/>
    <property type="evidence" value="ECO:0007669"/>
    <property type="project" value="TreeGrafter"/>
</dbReference>
<dbReference type="GO" id="GO:0006396">
    <property type="term" value="P:RNA processing"/>
    <property type="evidence" value="ECO:0007669"/>
    <property type="project" value="TreeGrafter"/>
</dbReference>
<name>A0A2T3AUM0_AMORE</name>